<keyword evidence="1" id="KW-0812">Transmembrane</keyword>
<dbReference type="Pfam" id="PF06181">
    <property type="entry name" value="Urate_ox_N"/>
    <property type="match status" value="1"/>
</dbReference>
<feature type="transmembrane region" description="Helical" evidence="1">
    <location>
        <begin position="91"/>
        <end position="110"/>
    </location>
</feature>
<keyword evidence="1" id="KW-0472">Membrane</keyword>
<feature type="transmembrane region" description="Helical" evidence="1">
    <location>
        <begin position="12"/>
        <end position="34"/>
    </location>
</feature>
<feature type="transmembrane region" description="Helical" evidence="1">
    <location>
        <begin position="150"/>
        <end position="172"/>
    </location>
</feature>
<dbReference type="AlphaFoldDB" id="A0AB38YHT4"/>
<evidence type="ECO:0000259" key="2">
    <source>
        <dbReference type="SMART" id="SM01235"/>
    </source>
</evidence>
<dbReference type="InterPro" id="IPR010389">
    <property type="entry name" value="Urate_ox_N"/>
</dbReference>
<feature type="transmembrane region" description="Helical" evidence="1">
    <location>
        <begin position="116"/>
        <end position="138"/>
    </location>
</feature>
<reference evidence="3" key="1">
    <citation type="submission" date="2022-07" db="EMBL/GenBank/DDBJ databases">
        <title>Complete genome sequence of Salinispirillum sp. LH10-3-1 capable of multiple carbohydrate inversion isolated from a soda lake.</title>
        <authorList>
            <person name="Liu J."/>
            <person name="Zhai Y."/>
            <person name="Zhang H."/>
            <person name="Yang H."/>
            <person name="Qu J."/>
            <person name="Li J."/>
        </authorList>
    </citation>
    <scope>NUCLEOTIDE SEQUENCE</scope>
    <source>
        <strain evidence="3">LH 10-3-1</strain>
    </source>
</reference>
<dbReference type="InterPro" id="IPR036909">
    <property type="entry name" value="Cyt_c-like_dom_sf"/>
</dbReference>
<sequence>MTMAYLMDWLQLFFRWFHVIAGVAWIGASFYFIWLDNNLREPPQWKKDKGIKGDLWAVHGGGYYEVAKYQLGPEEQPETLHWFKWEAYTTWLTGMVLMVLIYYVGAQAYLVDASKFAFSTPHAILISVVSLAIGLAIYEGLLRTPLRRNGMWFGIVLFAILTLYAWVMTSLFSGRGAYMQVGALIGTIMAANVFLGIIPAQRKMVAAVQAGETPDPAPALMAKLRSTHNNYFTLPIIFIMLSNHYPMTYGHEWNWAVLAAICAISAYARHYFNLKHQGKVQPAILVIALVALAGLAFLMAPPSSTQTAVSEERAAELSAINVSQINSILEVHCAGCHAASPSSPMFSSAPAGLIFENTDDVMVMPDRVVTSMRSNYMPLGNMTGMSSDERTLVLDWIAAQR</sequence>
<feature type="transmembrane region" description="Helical" evidence="1">
    <location>
        <begin position="178"/>
        <end position="198"/>
    </location>
</feature>
<evidence type="ECO:0000256" key="1">
    <source>
        <dbReference type="SAM" id="Phobius"/>
    </source>
</evidence>
<feature type="transmembrane region" description="Helical" evidence="1">
    <location>
        <begin position="253"/>
        <end position="271"/>
    </location>
</feature>
<proteinExistence type="predicted"/>
<dbReference type="GO" id="GO:0020037">
    <property type="term" value="F:heme binding"/>
    <property type="evidence" value="ECO:0007669"/>
    <property type="project" value="InterPro"/>
</dbReference>
<feature type="transmembrane region" description="Helical" evidence="1">
    <location>
        <begin position="283"/>
        <end position="300"/>
    </location>
</feature>
<dbReference type="RefSeq" id="WP_304995920.1">
    <property type="nucleotide sequence ID" value="NZ_CP101717.1"/>
</dbReference>
<dbReference type="SMART" id="SM01235">
    <property type="entry name" value="Haem_bd"/>
    <property type="match status" value="1"/>
</dbReference>
<dbReference type="InterPro" id="IPR025992">
    <property type="entry name" value="Haem-bd"/>
</dbReference>
<keyword evidence="1" id="KW-1133">Transmembrane helix</keyword>
<evidence type="ECO:0000313" key="3">
    <source>
        <dbReference type="EMBL" id="WLD58634.1"/>
    </source>
</evidence>
<dbReference type="GO" id="GO:0009055">
    <property type="term" value="F:electron transfer activity"/>
    <property type="evidence" value="ECO:0007669"/>
    <property type="project" value="InterPro"/>
</dbReference>
<gene>
    <name evidence="3" type="ORF">NFC81_02280</name>
</gene>
<organism evidence="3">
    <name type="scientific">Salinispirillum sp. LH 10-3-1</name>
    <dbReference type="NCBI Taxonomy" id="2952525"/>
    <lineage>
        <taxon>Bacteria</taxon>
        <taxon>Pseudomonadati</taxon>
        <taxon>Pseudomonadota</taxon>
        <taxon>Gammaproteobacteria</taxon>
        <taxon>Oceanospirillales</taxon>
        <taxon>Saccharospirillaceae</taxon>
        <taxon>Salinispirillum</taxon>
    </lineage>
</organism>
<dbReference type="SUPFAM" id="SSF46626">
    <property type="entry name" value="Cytochrome c"/>
    <property type="match status" value="1"/>
</dbReference>
<protein>
    <submittedName>
        <fullName evidence="3">Urate hydroxylase PuuD</fullName>
    </submittedName>
</protein>
<feature type="domain" description="Haem-binding" evidence="2">
    <location>
        <begin position="289"/>
        <end position="401"/>
    </location>
</feature>
<name>A0AB38YHT4_9GAMM</name>
<accession>A0AB38YHT4</accession>
<dbReference type="EMBL" id="CP101717">
    <property type="protein sequence ID" value="WLD58634.1"/>
    <property type="molecule type" value="Genomic_DNA"/>
</dbReference>